<dbReference type="SMART" id="SM00358">
    <property type="entry name" value="DSRM"/>
    <property type="match status" value="1"/>
</dbReference>
<dbReference type="Proteomes" id="UP001445335">
    <property type="component" value="Unassembled WGS sequence"/>
</dbReference>
<dbReference type="SUPFAM" id="SSF54768">
    <property type="entry name" value="dsRNA-binding domain-like"/>
    <property type="match status" value="1"/>
</dbReference>
<protein>
    <recommendedName>
        <fullName evidence="2">DRBM domain-containing protein</fullName>
    </recommendedName>
</protein>
<keyword evidence="1" id="KW-0694">RNA-binding</keyword>
<evidence type="ECO:0000259" key="2">
    <source>
        <dbReference type="PROSITE" id="PS50137"/>
    </source>
</evidence>
<keyword evidence="4" id="KW-1185">Reference proteome</keyword>
<dbReference type="AlphaFoldDB" id="A0AAW1RNC8"/>
<comment type="caution">
    <text evidence="3">The sequence shown here is derived from an EMBL/GenBank/DDBJ whole genome shotgun (WGS) entry which is preliminary data.</text>
</comment>
<dbReference type="GO" id="GO:0003723">
    <property type="term" value="F:RNA binding"/>
    <property type="evidence" value="ECO:0007669"/>
    <property type="project" value="UniProtKB-UniRule"/>
</dbReference>
<dbReference type="Pfam" id="PF00035">
    <property type="entry name" value="dsrm"/>
    <property type="match status" value="1"/>
</dbReference>
<dbReference type="EMBL" id="JALJOU010000029">
    <property type="protein sequence ID" value="KAK9835246.1"/>
    <property type="molecule type" value="Genomic_DNA"/>
</dbReference>
<dbReference type="PROSITE" id="PS50137">
    <property type="entry name" value="DS_RBD"/>
    <property type="match status" value="1"/>
</dbReference>
<dbReference type="Gene3D" id="3.30.160.20">
    <property type="match status" value="1"/>
</dbReference>
<dbReference type="InterPro" id="IPR014720">
    <property type="entry name" value="dsRBD_dom"/>
</dbReference>
<proteinExistence type="predicted"/>
<feature type="domain" description="DRBM" evidence="2">
    <location>
        <begin position="68"/>
        <end position="139"/>
    </location>
</feature>
<reference evidence="3 4" key="1">
    <citation type="journal article" date="2024" name="Nat. Commun.">
        <title>Phylogenomics reveals the evolutionary origins of lichenization in chlorophyte algae.</title>
        <authorList>
            <person name="Puginier C."/>
            <person name="Libourel C."/>
            <person name="Otte J."/>
            <person name="Skaloud P."/>
            <person name="Haon M."/>
            <person name="Grisel S."/>
            <person name="Petersen M."/>
            <person name="Berrin J.G."/>
            <person name="Delaux P.M."/>
            <person name="Dal Grande F."/>
            <person name="Keller J."/>
        </authorList>
    </citation>
    <scope>NUCLEOTIDE SEQUENCE [LARGE SCALE GENOMIC DNA]</scope>
    <source>
        <strain evidence="3 4">SAG 245.80</strain>
    </source>
</reference>
<evidence type="ECO:0000313" key="4">
    <source>
        <dbReference type="Proteomes" id="UP001445335"/>
    </source>
</evidence>
<evidence type="ECO:0000313" key="3">
    <source>
        <dbReference type="EMBL" id="KAK9835246.1"/>
    </source>
</evidence>
<sequence>MTQAGGLGPAVGDELGPDVSIDRLLLLLSSLSGNDKRRGIAAAIKAVLAQHEGLVHAFRLNRNTQNKTPLSIVHEYATRLGLELTYVESAESQLGPFTVKAKLTSVGGGVLYAGGSGRGRGKKDAKQVAAAALLESLLNQGGQTEADFLQPGKAKLQKAVQAKAQRRWQSGRARLADCKAHVLPAYSASGLQFIGDSTSFYSGGALATSEPGLAPSCLPLADYNISAKLGAHNGLFANEPFSSDMGFGWGAATEGGADSGYSHSALPLASEGFAQCAPLLQGFSMPFSHASFPCQLPY</sequence>
<name>A0AAW1RNC8_9CHLO</name>
<gene>
    <name evidence="3" type="ORF">WJX81_008595</name>
</gene>
<evidence type="ECO:0000256" key="1">
    <source>
        <dbReference type="PROSITE-ProRule" id="PRU00266"/>
    </source>
</evidence>
<accession>A0AAW1RNC8</accession>
<organism evidence="3 4">
    <name type="scientific">Elliptochloris bilobata</name>
    <dbReference type="NCBI Taxonomy" id="381761"/>
    <lineage>
        <taxon>Eukaryota</taxon>
        <taxon>Viridiplantae</taxon>
        <taxon>Chlorophyta</taxon>
        <taxon>core chlorophytes</taxon>
        <taxon>Trebouxiophyceae</taxon>
        <taxon>Trebouxiophyceae incertae sedis</taxon>
        <taxon>Elliptochloris clade</taxon>
        <taxon>Elliptochloris</taxon>
    </lineage>
</organism>